<sequence>MEASGLAENFPCIVIRGICDFANSQKDKRWQKYASATAAAYAKELVSIITPSNYNNTAITHPPGISAEERKLQQQLNSTGS</sequence>
<dbReference type="PANTHER" id="PTHR46082">
    <property type="entry name" value="ATP/GTP-BINDING PROTEIN-RELATED"/>
    <property type="match status" value="1"/>
</dbReference>
<evidence type="ECO:0000313" key="2">
    <source>
        <dbReference type="Proteomes" id="UP001281614"/>
    </source>
</evidence>
<reference evidence="1" key="1">
    <citation type="submission" date="2023-02" db="EMBL/GenBank/DDBJ databases">
        <title>Colletotrichum kahawae CIFC_Que2 genome sequencing and assembly.</title>
        <authorList>
            <person name="Baroncelli R."/>
        </authorList>
    </citation>
    <scope>NUCLEOTIDE SEQUENCE</scope>
    <source>
        <strain evidence="1">CIFC_Que2</strain>
    </source>
</reference>
<protein>
    <submittedName>
        <fullName evidence="1">Nacht and ankyrin domain protein</fullName>
    </submittedName>
</protein>
<dbReference type="Proteomes" id="UP001281614">
    <property type="component" value="Unassembled WGS sequence"/>
</dbReference>
<dbReference type="GO" id="GO:0009116">
    <property type="term" value="P:nucleoside metabolic process"/>
    <property type="evidence" value="ECO:0007669"/>
    <property type="project" value="InterPro"/>
</dbReference>
<accession>A0AAE0D9Q9</accession>
<dbReference type="AlphaFoldDB" id="A0AAE0D9Q9"/>
<dbReference type="GO" id="GO:0003824">
    <property type="term" value="F:catalytic activity"/>
    <property type="evidence" value="ECO:0007669"/>
    <property type="project" value="InterPro"/>
</dbReference>
<dbReference type="SUPFAM" id="SSF53167">
    <property type="entry name" value="Purine and uridine phosphorylases"/>
    <property type="match status" value="1"/>
</dbReference>
<dbReference type="EMBL" id="VYYT01000137">
    <property type="protein sequence ID" value="KAK2764179.1"/>
    <property type="molecule type" value="Genomic_DNA"/>
</dbReference>
<dbReference type="InterPro" id="IPR035994">
    <property type="entry name" value="Nucleoside_phosphorylase_sf"/>
</dbReference>
<dbReference type="Gene3D" id="3.40.50.1580">
    <property type="entry name" value="Nucleoside phosphorylase domain"/>
    <property type="match status" value="1"/>
</dbReference>
<dbReference type="InterPro" id="IPR053137">
    <property type="entry name" value="NLR-like"/>
</dbReference>
<evidence type="ECO:0000313" key="1">
    <source>
        <dbReference type="EMBL" id="KAK2764179.1"/>
    </source>
</evidence>
<name>A0AAE0D9Q9_COLKA</name>
<proteinExistence type="predicted"/>
<organism evidence="1 2">
    <name type="scientific">Colletotrichum kahawae</name>
    <name type="common">Coffee berry disease fungus</name>
    <dbReference type="NCBI Taxonomy" id="34407"/>
    <lineage>
        <taxon>Eukaryota</taxon>
        <taxon>Fungi</taxon>
        <taxon>Dikarya</taxon>
        <taxon>Ascomycota</taxon>
        <taxon>Pezizomycotina</taxon>
        <taxon>Sordariomycetes</taxon>
        <taxon>Hypocreomycetidae</taxon>
        <taxon>Glomerellales</taxon>
        <taxon>Glomerellaceae</taxon>
        <taxon>Colletotrichum</taxon>
        <taxon>Colletotrichum gloeosporioides species complex</taxon>
    </lineage>
</organism>
<gene>
    <name evidence="1" type="ORF">CKAH01_15785</name>
</gene>
<keyword evidence="2" id="KW-1185">Reference proteome</keyword>
<dbReference type="PANTHER" id="PTHR46082:SF11">
    <property type="entry name" value="AAA+ ATPASE DOMAIN-CONTAINING PROTEIN-RELATED"/>
    <property type="match status" value="1"/>
</dbReference>
<comment type="caution">
    <text evidence="1">The sequence shown here is derived from an EMBL/GenBank/DDBJ whole genome shotgun (WGS) entry which is preliminary data.</text>
</comment>